<dbReference type="PANTHER" id="PTHR23502:SF132">
    <property type="entry name" value="POLYAMINE TRANSPORTER 2-RELATED"/>
    <property type="match status" value="1"/>
</dbReference>
<keyword evidence="13" id="KW-1185">Reference proteome</keyword>
<name>A0AA95NE02_9BURK</name>
<keyword evidence="6" id="KW-1003">Cell membrane</keyword>
<comment type="similarity">
    <text evidence="3 10">Belongs to the major facilitator superfamily. Bcr/CmlA family.</text>
</comment>
<comment type="caution">
    <text evidence="10">Lacks conserved residue(s) required for the propagation of feature annotation.</text>
</comment>
<sequence>MDQGATEGATPRLLMQVAALALLLGLQPVTTDLYLPALPALRGELAAPMSAVQLTLSALMLSFGLGQLLIGPLSDRFGRRPILLGGLALYVLAALAAALAPDIWLLVACRSLQGLALAAAVVGGRAMLRDWFEPREGARVMARALSGLGLIAMLSPTLGGLLALYLGWRAALLATGLFAAGALALIAWQIPESLPARQRQALHPRQWLANWALVLAHPGFRAYALLTTLAYATLYAFLAGSSFVFIEVLGLSRMHYGALVSLGAAIYVGGTWLCRRWLAHGSLPQTVRRGAIFTALGALGMGAAAWLWPPSVLALMLPHGFIMLGHGVLQPCGQAGAVGPFPRQAGAAAALSGFAIALGAFAVSAWLSRSLDGTVRPLALTMMSLGLATALCAWTLVQAEGRRQRGAALA</sequence>
<accession>A0AA95NE02</accession>
<evidence type="ECO:0000256" key="6">
    <source>
        <dbReference type="ARBA" id="ARBA00022475"/>
    </source>
</evidence>
<feature type="transmembrane region" description="Helical" evidence="10">
    <location>
        <begin position="345"/>
        <end position="366"/>
    </location>
</feature>
<gene>
    <name evidence="12" type="ORF">PFX98_19585</name>
</gene>
<feature type="transmembrane region" description="Helical" evidence="10">
    <location>
        <begin position="12"/>
        <end position="30"/>
    </location>
</feature>
<feature type="domain" description="Major facilitator superfamily (MFS) profile" evidence="11">
    <location>
        <begin position="13"/>
        <end position="401"/>
    </location>
</feature>
<dbReference type="PRINTS" id="PR01035">
    <property type="entry name" value="TCRTETA"/>
</dbReference>
<evidence type="ECO:0000256" key="2">
    <source>
        <dbReference type="ARBA" id="ARBA00004651"/>
    </source>
</evidence>
<reference evidence="12" key="1">
    <citation type="submission" date="2023-01" db="EMBL/GenBank/DDBJ databases">
        <title>Whole genome sequence of Paucibacter sp. S2-9 isolated from pond sediment.</title>
        <authorList>
            <person name="Jung J.Y."/>
        </authorList>
    </citation>
    <scope>NUCLEOTIDE SEQUENCE</scope>
    <source>
        <strain evidence="12">S2-9</strain>
    </source>
</reference>
<evidence type="ECO:0000313" key="12">
    <source>
        <dbReference type="EMBL" id="WIT11087.1"/>
    </source>
</evidence>
<dbReference type="PANTHER" id="PTHR23502">
    <property type="entry name" value="MAJOR FACILITATOR SUPERFAMILY"/>
    <property type="match status" value="1"/>
</dbReference>
<keyword evidence="7 10" id="KW-0812">Transmembrane</keyword>
<evidence type="ECO:0000259" key="11">
    <source>
        <dbReference type="PROSITE" id="PS50850"/>
    </source>
</evidence>
<dbReference type="InterPro" id="IPR005829">
    <property type="entry name" value="Sugar_transporter_CS"/>
</dbReference>
<comment type="subcellular location">
    <subcellularLocation>
        <location evidence="10">Cell inner membrane</location>
        <topology evidence="10">Multi-pass membrane protein</topology>
    </subcellularLocation>
    <subcellularLocation>
        <location evidence="2">Cell membrane</location>
        <topology evidence="2">Multi-pass membrane protein</topology>
    </subcellularLocation>
</comment>
<comment type="function">
    <text evidence="1">Resistance to tetracycline by an active tetracycline efflux. This is an energy-dependent process that decreases the accumulation of the antibiotic in whole cells. This protein functions as a metal-tetracycline/H(+) antiporter.</text>
</comment>
<comment type="similarity">
    <text evidence="4">Belongs to the major facilitator superfamily. TCR/Tet family.</text>
</comment>
<keyword evidence="9 10" id="KW-0472">Membrane</keyword>
<dbReference type="InterPro" id="IPR011701">
    <property type="entry name" value="MFS"/>
</dbReference>
<feature type="transmembrane region" description="Helical" evidence="10">
    <location>
        <begin position="171"/>
        <end position="190"/>
    </location>
</feature>
<dbReference type="AlphaFoldDB" id="A0AA95NE02"/>
<keyword evidence="8 10" id="KW-1133">Transmembrane helix</keyword>
<evidence type="ECO:0000256" key="4">
    <source>
        <dbReference type="ARBA" id="ARBA00007520"/>
    </source>
</evidence>
<keyword evidence="5 10" id="KW-0813">Transport</keyword>
<evidence type="ECO:0000256" key="8">
    <source>
        <dbReference type="ARBA" id="ARBA00022989"/>
    </source>
</evidence>
<dbReference type="PROSITE" id="PS50850">
    <property type="entry name" value="MFS"/>
    <property type="match status" value="1"/>
</dbReference>
<dbReference type="GO" id="GO:1990961">
    <property type="term" value="P:xenobiotic detoxification by transmembrane export across the plasma membrane"/>
    <property type="evidence" value="ECO:0007669"/>
    <property type="project" value="InterPro"/>
</dbReference>
<dbReference type="EMBL" id="CP116346">
    <property type="protein sequence ID" value="WIT11087.1"/>
    <property type="molecule type" value="Genomic_DNA"/>
</dbReference>
<dbReference type="CDD" id="cd17320">
    <property type="entry name" value="MFS_MdfA_MDR_like"/>
    <property type="match status" value="1"/>
</dbReference>
<feature type="transmembrane region" description="Helical" evidence="10">
    <location>
        <begin position="290"/>
        <end position="308"/>
    </location>
</feature>
<dbReference type="PROSITE" id="PS00216">
    <property type="entry name" value="SUGAR_TRANSPORT_1"/>
    <property type="match status" value="1"/>
</dbReference>
<evidence type="ECO:0000256" key="7">
    <source>
        <dbReference type="ARBA" id="ARBA00022692"/>
    </source>
</evidence>
<keyword evidence="10" id="KW-0997">Cell inner membrane</keyword>
<evidence type="ECO:0000256" key="10">
    <source>
        <dbReference type="RuleBase" id="RU365088"/>
    </source>
</evidence>
<feature type="transmembrane region" description="Helical" evidence="10">
    <location>
        <begin position="258"/>
        <end position="278"/>
    </location>
</feature>
<dbReference type="GO" id="GO:0005886">
    <property type="term" value="C:plasma membrane"/>
    <property type="evidence" value="ECO:0007669"/>
    <property type="project" value="UniProtKB-SubCell"/>
</dbReference>
<feature type="transmembrane region" description="Helical" evidence="10">
    <location>
        <begin position="50"/>
        <end position="70"/>
    </location>
</feature>
<feature type="transmembrane region" description="Helical" evidence="10">
    <location>
        <begin position="223"/>
        <end position="246"/>
    </location>
</feature>
<dbReference type="RefSeq" id="WP_285232165.1">
    <property type="nucleotide sequence ID" value="NZ_CP116346.1"/>
</dbReference>
<feature type="transmembrane region" description="Helical" evidence="10">
    <location>
        <begin position="378"/>
        <end position="397"/>
    </location>
</feature>
<dbReference type="InterPro" id="IPR020846">
    <property type="entry name" value="MFS_dom"/>
</dbReference>
<evidence type="ECO:0000256" key="3">
    <source>
        <dbReference type="ARBA" id="ARBA00006236"/>
    </source>
</evidence>
<dbReference type="Proteomes" id="UP001177769">
    <property type="component" value="Chromosome"/>
</dbReference>
<protein>
    <recommendedName>
        <fullName evidence="10">Bcr/CflA family efflux transporter</fullName>
    </recommendedName>
</protein>
<evidence type="ECO:0000256" key="9">
    <source>
        <dbReference type="ARBA" id="ARBA00023136"/>
    </source>
</evidence>
<feature type="transmembrane region" description="Helical" evidence="10">
    <location>
        <begin position="105"/>
        <end position="128"/>
    </location>
</feature>
<dbReference type="NCBIfam" id="TIGR00710">
    <property type="entry name" value="efflux_Bcr_CflA"/>
    <property type="match status" value="1"/>
</dbReference>
<evidence type="ECO:0000313" key="13">
    <source>
        <dbReference type="Proteomes" id="UP001177769"/>
    </source>
</evidence>
<proteinExistence type="inferred from homology"/>
<feature type="transmembrane region" description="Helical" evidence="10">
    <location>
        <begin position="140"/>
        <end position="165"/>
    </location>
</feature>
<organism evidence="12 13">
    <name type="scientific">Paucibacter sediminis</name>
    <dbReference type="NCBI Taxonomy" id="3019553"/>
    <lineage>
        <taxon>Bacteria</taxon>
        <taxon>Pseudomonadati</taxon>
        <taxon>Pseudomonadota</taxon>
        <taxon>Betaproteobacteria</taxon>
        <taxon>Burkholderiales</taxon>
        <taxon>Sphaerotilaceae</taxon>
        <taxon>Roseateles</taxon>
    </lineage>
</organism>
<dbReference type="InterPro" id="IPR036259">
    <property type="entry name" value="MFS_trans_sf"/>
</dbReference>
<evidence type="ECO:0000256" key="5">
    <source>
        <dbReference type="ARBA" id="ARBA00022448"/>
    </source>
</evidence>
<evidence type="ECO:0000256" key="1">
    <source>
        <dbReference type="ARBA" id="ARBA00003279"/>
    </source>
</evidence>
<dbReference type="InterPro" id="IPR001958">
    <property type="entry name" value="Tet-R_TetA/multi-R_MdtG-like"/>
</dbReference>
<dbReference type="Pfam" id="PF07690">
    <property type="entry name" value="MFS_1"/>
    <property type="match status" value="1"/>
</dbReference>
<dbReference type="Gene3D" id="1.20.1720.10">
    <property type="entry name" value="Multidrug resistance protein D"/>
    <property type="match status" value="1"/>
</dbReference>
<dbReference type="InterPro" id="IPR004812">
    <property type="entry name" value="Efflux_drug-R_Bcr/CmlA"/>
</dbReference>
<feature type="transmembrane region" description="Helical" evidence="10">
    <location>
        <begin position="82"/>
        <end position="99"/>
    </location>
</feature>
<dbReference type="GO" id="GO:0042910">
    <property type="term" value="F:xenobiotic transmembrane transporter activity"/>
    <property type="evidence" value="ECO:0007669"/>
    <property type="project" value="InterPro"/>
</dbReference>
<dbReference type="KEGG" id="pais:PFX98_19585"/>
<dbReference type="SUPFAM" id="SSF103473">
    <property type="entry name" value="MFS general substrate transporter"/>
    <property type="match status" value="1"/>
</dbReference>